<dbReference type="Gene3D" id="2.40.160.10">
    <property type="entry name" value="Porin"/>
    <property type="match status" value="1"/>
</dbReference>
<accession>A0A1Y5Q5S3</accession>
<dbReference type="InterPro" id="IPR023614">
    <property type="entry name" value="Porin_dom_sf"/>
</dbReference>
<evidence type="ECO:0008006" key="3">
    <source>
        <dbReference type="Google" id="ProtNLM"/>
    </source>
</evidence>
<evidence type="ECO:0000256" key="1">
    <source>
        <dbReference type="SAM" id="MobiDB-lite"/>
    </source>
</evidence>
<dbReference type="EMBL" id="FLTS01000001">
    <property type="protein sequence ID" value="SBV35117.1"/>
    <property type="molecule type" value="Genomic_DNA"/>
</dbReference>
<reference evidence="2" key="1">
    <citation type="submission" date="2016-03" db="EMBL/GenBank/DDBJ databases">
        <authorList>
            <person name="Ploux O."/>
        </authorList>
    </citation>
    <scope>NUCLEOTIDE SEQUENCE</scope>
    <source>
        <strain evidence="2">UC10</strain>
    </source>
</reference>
<evidence type="ECO:0000313" key="2">
    <source>
        <dbReference type="EMBL" id="SBV35117.1"/>
    </source>
</evidence>
<dbReference type="AlphaFoldDB" id="A0A1Y5Q5S3"/>
<gene>
    <name evidence="2" type="ORF">STPYR_10047</name>
</gene>
<protein>
    <recommendedName>
        <fullName evidence="3">Phosphate-selective porin O and P</fullName>
    </recommendedName>
</protein>
<organism evidence="2">
    <name type="scientific">uncultured Stenotrophomonas sp</name>
    <dbReference type="NCBI Taxonomy" id="165438"/>
    <lineage>
        <taxon>Bacteria</taxon>
        <taxon>Pseudomonadati</taxon>
        <taxon>Pseudomonadota</taxon>
        <taxon>Gammaproteobacteria</taxon>
        <taxon>Lysobacterales</taxon>
        <taxon>Lysobacteraceae</taxon>
        <taxon>Stenotrophomonas</taxon>
        <taxon>environmental samples</taxon>
    </lineage>
</organism>
<proteinExistence type="predicted"/>
<feature type="region of interest" description="Disordered" evidence="1">
    <location>
        <begin position="1"/>
        <end position="20"/>
    </location>
</feature>
<sequence length="93" mass="10205">MPPSRFMLTPPPRPRAPAPGCWRLERVQGRPRLGAGGSSVFKAARAWVLGANWYLTANLKLVTNFLHTRFDAAAGQAAPADEKAIFSRLQISF</sequence>
<feature type="compositionally biased region" description="Pro residues" evidence="1">
    <location>
        <begin position="1"/>
        <end position="17"/>
    </location>
</feature>
<name>A0A1Y5Q5S3_9GAMM</name>